<keyword evidence="3 7" id="KW-1133">Transmembrane helix</keyword>
<dbReference type="InterPro" id="IPR036286">
    <property type="entry name" value="LexA/Signal_pep-like_sf"/>
</dbReference>
<dbReference type="Proteomes" id="UP000249341">
    <property type="component" value="Unassembled WGS sequence"/>
</dbReference>
<evidence type="ECO:0000313" key="8">
    <source>
        <dbReference type="EMBL" id="RAK40449.1"/>
    </source>
</evidence>
<dbReference type="EMBL" id="QLMJ01000003">
    <property type="protein sequence ID" value="RAK40449.1"/>
    <property type="molecule type" value="Genomic_DNA"/>
</dbReference>
<dbReference type="InterPro" id="IPR035185">
    <property type="entry name" value="DUF5305"/>
</dbReference>
<feature type="compositionally biased region" description="Pro residues" evidence="6">
    <location>
        <begin position="530"/>
        <end position="555"/>
    </location>
</feature>
<reference evidence="8 9" key="1">
    <citation type="submission" date="2018-06" db="EMBL/GenBank/DDBJ databases">
        <title>Genomic Encyclopedia of Type Strains, Phase III (KMG-III): the genomes of soil and plant-associated and newly described type strains.</title>
        <authorList>
            <person name="Whitman W."/>
        </authorList>
    </citation>
    <scope>NUCLEOTIDE SEQUENCE [LARGE SCALE GENOMIC DNA]</scope>
    <source>
        <strain evidence="8 9">CGMCC 4.7090</strain>
    </source>
</reference>
<gene>
    <name evidence="8" type="ORF">B0I29_103482</name>
</gene>
<keyword evidence="9" id="KW-1185">Reference proteome</keyword>
<dbReference type="Pfam" id="PF17231">
    <property type="entry name" value="DUF5305"/>
    <property type="match status" value="1"/>
</dbReference>
<evidence type="ECO:0000256" key="3">
    <source>
        <dbReference type="ARBA" id="ARBA00022989"/>
    </source>
</evidence>
<feature type="transmembrane region" description="Helical" evidence="7">
    <location>
        <begin position="406"/>
        <end position="426"/>
    </location>
</feature>
<evidence type="ECO:0000313" key="9">
    <source>
        <dbReference type="Proteomes" id="UP000249341"/>
    </source>
</evidence>
<organism evidence="8 9">
    <name type="scientific">Actinoplanes lutulentus</name>
    <dbReference type="NCBI Taxonomy" id="1287878"/>
    <lineage>
        <taxon>Bacteria</taxon>
        <taxon>Bacillati</taxon>
        <taxon>Actinomycetota</taxon>
        <taxon>Actinomycetes</taxon>
        <taxon>Micromonosporales</taxon>
        <taxon>Micromonosporaceae</taxon>
        <taxon>Actinoplanes</taxon>
    </lineage>
</organism>
<dbReference type="SUPFAM" id="SSF51306">
    <property type="entry name" value="LexA/Signal peptidase"/>
    <property type="match status" value="1"/>
</dbReference>
<name>A0A327ZJ27_9ACTN</name>
<feature type="compositionally biased region" description="Basic and acidic residues" evidence="6">
    <location>
        <begin position="570"/>
        <end position="590"/>
    </location>
</feature>
<protein>
    <recommendedName>
        <fullName evidence="5">Signal peptidase I</fullName>
        <ecNumber evidence="5">3.4.21.89</ecNumber>
    </recommendedName>
</protein>
<dbReference type="CDD" id="cd06462">
    <property type="entry name" value="Peptidase_S24_S26"/>
    <property type="match status" value="1"/>
</dbReference>
<sequence length="682" mass="72540">MGSRIRPVKRNAVAAIMMMAAIGVWAVSTGRLSYVITHGISMNPVYYAGDLVIITKSDSYQVGQIAAYYGPGGKVKVLHRIIGGDGETGFVFKGDNNSSVDVDRPTSGQMIGQAAVHIPKVGAWIQLLLSPTGLGMLSFLFISGGAATVKSRRDVPRGHRKKKVKGMSGQGSSWAAATAVVKAVSRLHPALRVVAALSVVVAIFGLVLAVLGWTKPATQLTDSSSPTGESMTFSYSADVPRSAAYDGTTAYSPDPIYRNLAKFVVLRMQYLGQPGKADVSARLSSPTGWHSTMQLAQTREFFSERFTGTVSLDLEGMEKRAQEASDAIGADVGAVTVTVTARISHDDATFEPQVAFSLSNVQLALVGGADSLVADRSGTTYSGGTYPRQISVLGNELLTAAQARKYATILVLIALLAAAAVAVVAVRRVPLKTREQIERRYPHLLVPVEPMPSPPGKPVVIVDKFPALVKLAEKYGQMILTWTRPDGAEDFVVRDDGVTYRYRIEAPVVPSPSQPESKPAPARKPAPRKAAPPPPETPQESPPPPPETPPPPPDKPTAAQEPTATQEPAVEAKPEPTAEEPAAEKPEPAKPARAPRKKATPKAAPKAATPEEMPPKPPLKRPIRRKPEADREAIETLAELNKSVGGAPEGKSETPHEPIYDFLPHAKHAAADPDQADGVTGR</sequence>
<proteinExistence type="predicted"/>
<evidence type="ECO:0000256" key="2">
    <source>
        <dbReference type="ARBA" id="ARBA00022692"/>
    </source>
</evidence>
<feature type="transmembrane region" description="Helical" evidence="7">
    <location>
        <begin position="12"/>
        <end position="36"/>
    </location>
</feature>
<evidence type="ECO:0000256" key="4">
    <source>
        <dbReference type="ARBA" id="ARBA00023136"/>
    </source>
</evidence>
<comment type="subcellular location">
    <subcellularLocation>
        <location evidence="1">Membrane</location>
    </subcellularLocation>
</comment>
<dbReference type="InterPro" id="IPR001733">
    <property type="entry name" value="Peptidase_S26B"/>
</dbReference>
<feature type="compositionally biased region" description="Basic and acidic residues" evidence="6">
    <location>
        <begin position="625"/>
        <end position="634"/>
    </location>
</feature>
<evidence type="ECO:0000256" key="5">
    <source>
        <dbReference type="NCBIfam" id="TIGR02228"/>
    </source>
</evidence>
<keyword evidence="4 7" id="KW-0472">Membrane</keyword>
<dbReference type="GO" id="GO:0016020">
    <property type="term" value="C:membrane"/>
    <property type="evidence" value="ECO:0007669"/>
    <property type="project" value="UniProtKB-SubCell"/>
</dbReference>
<dbReference type="GO" id="GO:0006465">
    <property type="term" value="P:signal peptide processing"/>
    <property type="evidence" value="ECO:0007669"/>
    <property type="project" value="UniProtKB-UniRule"/>
</dbReference>
<feature type="compositionally biased region" description="Low complexity" evidence="6">
    <location>
        <begin position="556"/>
        <end position="569"/>
    </location>
</feature>
<evidence type="ECO:0000256" key="6">
    <source>
        <dbReference type="SAM" id="MobiDB-lite"/>
    </source>
</evidence>
<feature type="compositionally biased region" description="Low complexity" evidence="6">
    <location>
        <begin position="601"/>
        <end position="611"/>
    </location>
</feature>
<dbReference type="AlphaFoldDB" id="A0A327ZJ27"/>
<feature type="transmembrane region" description="Helical" evidence="7">
    <location>
        <begin position="190"/>
        <end position="213"/>
    </location>
</feature>
<feature type="compositionally biased region" description="Basic and acidic residues" evidence="6">
    <location>
        <begin position="650"/>
        <end position="659"/>
    </location>
</feature>
<evidence type="ECO:0000256" key="1">
    <source>
        <dbReference type="ARBA" id="ARBA00004370"/>
    </source>
</evidence>
<dbReference type="NCBIfam" id="TIGR02228">
    <property type="entry name" value="sigpep_I_arch"/>
    <property type="match status" value="1"/>
</dbReference>
<feature type="transmembrane region" description="Helical" evidence="7">
    <location>
        <begin position="123"/>
        <end position="149"/>
    </location>
</feature>
<keyword evidence="2 7" id="KW-0812">Transmembrane</keyword>
<accession>A0A327ZJ27</accession>
<evidence type="ECO:0000256" key="7">
    <source>
        <dbReference type="SAM" id="Phobius"/>
    </source>
</evidence>
<dbReference type="GO" id="GO:0004252">
    <property type="term" value="F:serine-type endopeptidase activity"/>
    <property type="evidence" value="ECO:0007669"/>
    <property type="project" value="UniProtKB-UniRule"/>
</dbReference>
<feature type="region of interest" description="Disordered" evidence="6">
    <location>
        <begin position="508"/>
        <end position="682"/>
    </location>
</feature>
<dbReference type="EC" id="3.4.21.89" evidence="5"/>
<comment type="caution">
    <text evidence="8">The sequence shown here is derived from an EMBL/GenBank/DDBJ whole genome shotgun (WGS) entry which is preliminary data.</text>
</comment>
<dbReference type="GO" id="GO:0009003">
    <property type="term" value="F:signal peptidase activity"/>
    <property type="evidence" value="ECO:0007669"/>
    <property type="project" value="UniProtKB-EC"/>
</dbReference>